<feature type="compositionally biased region" description="Polar residues" evidence="1">
    <location>
        <begin position="1482"/>
        <end position="1511"/>
    </location>
</feature>
<feature type="transmembrane region" description="Helical" evidence="2">
    <location>
        <begin position="26"/>
        <end position="50"/>
    </location>
</feature>
<feature type="compositionally biased region" description="Polar residues" evidence="1">
    <location>
        <begin position="1398"/>
        <end position="1416"/>
    </location>
</feature>
<feature type="compositionally biased region" description="Acidic residues" evidence="1">
    <location>
        <begin position="698"/>
        <end position="707"/>
    </location>
</feature>
<feature type="region of interest" description="Disordered" evidence="1">
    <location>
        <begin position="1397"/>
        <end position="1416"/>
    </location>
</feature>
<feature type="compositionally biased region" description="Acidic residues" evidence="1">
    <location>
        <begin position="841"/>
        <end position="853"/>
    </location>
</feature>
<feature type="compositionally biased region" description="Polar residues" evidence="1">
    <location>
        <begin position="549"/>
        <end position="561"/>
    </location>
</feature>
<dbReference type="Proteomes" id="UP000005408">
    <property type="component" value="Unassembled WGS sequence"/>
</dbReference>
<organism evidence="3 4">
    <name type="scientific">Magallana gigas</name>
    <name type="common">Pacific oyster</name>
    <name type="synonym">Crassostrea gigas</name>
    <dbReference type="NCBI Taxonomy" id="29159"/>
    <lineage>
        <taxon>Eukaryota</taxon>
        <taxon>Metazoa</taxon>
        <taxon>Spiralia</taxon>
        <taxon>Lophotrochozoa</taxon>
        <taxon>Mollusca</taxon>
        <taxon>Bivalvia</taxon>
        <taxon>Autobranchia</taxon>
        <taxon>Pteriomorphia</taxon>
        <taxon>Ostreida</taxon>
        <taxon>Ostreoidea</taxon>
        <taxon>Ostreidae</taxon>
        <taxon>Magallana</taxon>
    </lineage>
</organism>
<name>A0A8W8JCH3_MAGGI</name>
<feature type="compositionally biased region" description="Polar residues" evidence="1">
    <location>
        <begin position="1206"/>
        <end position="1218"/>
    </location>
</feature>
<feature type="compositionally biased region" description="Basic and acidic residues" evidence="1">
    <location>
        <begin position="578"/>
        <end position="600"/>
    </location>
</feature>
<sequence>MGQFKDPELALAKEVILQAQAQTTKWVTMTLVLSCVGVLGVTGIMMGVYLSGNLGKGDDSDDSVNLPVLSQAMKGANLESDVSQNHLDLSLSDPIKAPNPLHSTTPHSDDDDDQHSLSNLNKLNAKQDDKGFLASQLHHLNMIGKEMLMLPHLTRKPNAKPIILPPPATKEDITTSLPVEKLTVPANTAPIPNAVTFDTTIRDFTISSNINSITNNFLGDVRDTLHKSFFQQLSPNNYDDNSYEFNSQEKTKISEEDSDQEVSVEDNTSEETTIRETPGTDKDERSSKEQVNSGVISSETQIDEQSSTENADDKSSSEEQTADDSTGEDTVVNNILATDSKSSENQSNDEQSEASKEKDSSSEEDSNEKQISKETDDNSDMYEGKDISTQDNDSSNEVEIIKQAELDYDDSYEFEHILTDEKFKSFVATSLTLPEKIKSTETSESSAISIENDKISSHDSYDSAERNSAGRIEIEGKDANADTSNSYEFNSAEASNSGDHSPEIAIAVLENRNSKQRDSETIDSENVSDKVKLSLGNKHGRYSYEEISSKSASDESIVTEQTNDKSQHDSAESTIENKSNESEKSSEELKDNSKENDKQESGIIQDAISSESSEDSDSSENSSKKESMETVSNSKSEKSSETVESKEGNEVSTLTETSKSDEDSSVEVNSNENSIAKSDISNDEHSDSADKSSLINYESEESKEDSEQDSKENSRDNVDTSSNDHSLEDRNNDEQTEESSQHFEQTSKQSESVDSSWINGKDTDDSSEENSSNKESTEDIDDNSKAGGTSIENLGKDATESETSESSNNDDTSTKSGEGSMINMMLNIENKSSNDKSQLDDSNENDNNVDSESNESVSSELIATVQQIQSSFLESKEKGNEGSSEESTVISGGQDLKLNSNEFSSNQSQKDESEESVDSEEKKQNDSSQDSKQDESSEGSAKSTENMASNLLESNEHNDKDESSKEKTDEGKEDDLSDETSDESNNSKNPDGSVSKENTKISSRDSTESEESTEETRSQNAASVLENNFDHVDFNYPNPFTSQYSNIYSSLYYDSYYDDLLKSGNDHKNSKETTDSDDTKVSPNVSSKQDESGEKSRESKESNDPSTQNEVRRPGSKQSSDEIIDEAAGIPSSNAGNNYYDDNMYFDFLGGLLEKSRMNNNNHKIPSTVSNDEHQSSDERMENINKDDSQEDVPTRTDSRDDSSETQDSNGAIYTNPWATVQHNQRKEPDDAMSQFFNFAATRNPMENGVIHGITNGFDGVMTTTRPIVPAADYYDDDEESQRERSLGFVGASDDQHGGISSLHNGHVQDNTYTHNQHFSLNNGNAHSGNFGGGMFSGNQNFGLFNHFEKTLTNIQQNIPSLNNDQSFSFSGFNQQTENGGSNNGHSQDFVRHIDGSVYNNGNFNDNQWPMQENNFQGDLNQNLHQIEPHQWNPHHTGNEQSLTESIPATENSLQTNSLSATGFDLLSSSPSATGSGLSPSISSHTSNEHLPSSSLTPQNSGSEHWSTGDMQASPIEASRQDRNIFLDSQTNYFSNSVHRNAFGAPNDQLDFDINFNNGNNPMIANQPTINNRPVSHDQQFYQDNNQFSVQSGNGASFGMVQNIPASSQQMHVTNEDSEERNDESFSGSHRSSLSSNVQPSNVYRNPYADDNFDDDHHESHQYANHNQERTNNHNDDENDDSSENNNENDDDTDR</sequence>
<feature type="compositionally biased region" description="Low complexity" evidence="1">
    <location>
        <begin position="339"/>
        <end position="349"/>
    </location>
</feature>
<keyword evidence="4" id="KW-1185">Reference proteome</keyword>
<feature type="compositionally biased region" description="Polar residues" evidence="1">
    <location>
        <begin position="289"/>
        <end position="309"/>
    </location>
</feature>
<feature type="compositionally biased region" description="Polar residues" evidence="1">
    <location>
        <begin position="864"/>
        <end position="873"/>
    </location>
</feature>
<feature type="compositionally biased region" description="Polar residues" evidence="1">
    <location>
        <begin position="897"/>
        <end position="906"/>
    </location>
</feature>
<feature type="region of interest" description="Disordered" evidence="1">
    <location>
        <begin position="1059"/>
        <end position="1123"/>
    </location>
</feature>
<feature type="compositionally biased region" description="Basic and acidic residues" evidence="1">
    <location>
        <begin position="353"/>
        <end position="388"/>
    </location>
</feature>
<evidence type="ECO:0000256" key="2">
    <source>
        <dbReference type="SAM" id="Phobius"/>
    </source>
</evidence>
<feature type="compositionally biased region" description="Basic and acidic residues" evidence="1">
    <location>
        <begin position="635"/>
        <end position="649"/>
    </location>
</feature>
<evidence type="ECO:0000313" key="4">
    <source>
        <dbReference type="Proteomes" id="UP000005408"/>
    </source>
</evidence>
<accession>A0A8W8JCH3</accession>
<feature type="compositionally biased region" description="Basic and acidic residues" evidence="1">
    <location>
        <begin position="919"/>
        <end position="935"/>
    </location>
</feature>
<feature type="compositionally biased region" description="Basic and acidic residues" evidence="1">
    <location>
        <begin position="272"/>
        <end position="288"/>
    </location>
</feature>
<feature type="compositionally biased region" description="Basic and acidic residues" evidence="1">
    <location>
        <begin position="1059"/>
        <end position="1080"/>
    </location>
</feature>
<feature type="compositionally biased region" description="Low complexity" evidence="1">
    <location>
        <begin position="1469"/>
        <end position="1481"/>
    </location>
</feature>
<feature type="region of interest" description="Disordered" evidence="1">
    <location>
        <begin position="535"/>
        <end position="1024"/>
    </location>
</feature>
<feature type="compositionally biased region" description="Polar residues" evidence="1">
    <location>
        <begin position="742"/>
        <end position="758"/>
    </location>
</feature>
<keyword evidence="2" id="KW-0812">Transmembrane</keyword>
<proteinExistence type="predicted"/>
<feature type="region of interest" description="Disordered" evidence="1">
    <location>
        <begin position="1159"/>
        <end position="1218"/>
    </location>
</feature>
<feature type="region of interest" description="Disordered" evidence="1">
    <location>
        <begin position="1366"/>
        <end position="1390"/>
    </location>
</feature>
<feature type="compositionally biased region" description="Basic and acidic residues" evidence="1">
    <location>
        <begin position="1655"/>
        <end position="1676"/>
    </location>
</feature>
<evidence type="ECO:0000313" key="3">
    <source>
        <dbReference type="EnsemblMetazoa" id="G17759.1:cds"/>
    </source>
</evidence>
<feature type="compositionally biased region" description="Basic and acidic residues" evidence="1">
    <location>
        <begin position="1088"/>
        <end position="1103"/>
    </location>
</feature>
<feature type="region of interest" description="Disordered" evidence="1">
    <location>
        <begin position="1469"/>
        <end position="1511"/>
    </location>
</feature>
<feature type="compositionally biased region" description="Polar residues" evidence="1">
    <location>
        <begin position="1159"/>
        <end position="1170"/>
    </location>
</feature>
<feature type="compositionally biased region" description="Acidic residues" evidence="1">
    <location>
        <begin position="971"/>
        <end position="982"/>
    </location>
</feature>
<feature type="compositionally biased region" description="Polar residues" evidence="1">
    <location>
        <begin position="1434"/>
        <end position="1452"/>
    </location>
</feature>
<feature type="compositionally biased region" description="Basic and acidic residues" evidence="1">
    <location>
        <begin position="954"/>
        <end position="970"/>
    </location>
</feature>
<feature type="compositionally biased region" description="Basic and acidic residues" evidence="1">
    <location>
        <begin position="997"/>
        <end position="1007"/>
    </location>
</feature>
<feature type="compositionally biased region" description="Polar residues" evidence="1">
    <location>
        <begin position="939"/>
        <end position="953"/>
    </location>
</feature>
<feature type="region of interest" description="Disordered" evidence="1">
    <location>
        <begin position="234"/>
        <end position="402"/>
    </location>
</feature>
<feature type="region of interest" description="Disordered" evidence="1">
    <location>
        <begin position="1429"/>
        <end position="1452"/>
    </location>
</feature>
<evidence type="ECO:0000256" key="1">
    <source>
        <dbReference type="SAM" id="MobiDB-lite"/>
    </source>
</evidence>
<feature type="compositionally biased region" description="Acidic residues" evidence="1">
    <location>
        <begin position="256"/>
        <end position="269"/>
    </location>
</feature>
<dbReference type="EnsemblMetazoa" id="G17759.1">
    <property type="protein sequence ID" value="G17759.1:cds"/>
    <property type="gene ID" value="G17759"/>
</dbReference>
<protein>
    <submittedName>
        <fullName evidence="3">Uncharacterized protein</fullName>
    </submittedName>
</protein>
<feature type="compositionally biased region" description="Basic and acidic residues" evidence="1">
    <location>
        <begin position="562"/>
        <end position="571"/>
    </location>
</feature>
<feature type="compositionally biased region" description="Basic and acidic residues" evidence="1">
    <location>
        <begin position="451"/>
        <end position="465"/>
    </location>
</feature>
<feature type="compositionally biased region" description="Basic and acidic residues" evidence="1">
    <location>
        <begin position="680"/>
        <end position="690"/>
    </location>
</feature>
<feature type="region of interest" description="Disordered" evidence="1">
    <location>
        <begin position="90"/>
        <end position="118"/>
    </location>
</feature>
<feature type="compositionally biased region" description="Low complexity" evidence="1">
    <location>
        <begin position="1625"/>
        <end position="1636"/>
    </location>
</feature>
<feature type="compositionally biased region" description="Polar residues" evidence="1">
    <location>
        <begin position="234"/>
        <end position="246"/>
    </location>
</feature>
<feature type="compositionally biased region" description="Polar residues" evidence="1">
    <location>
        <begin position="1366"/>
        <end position="1387"/>
    </location>
</feature>
<feature type="compositionally biased region" description="Polar residues" evidence="1">
    <location>
        <begin position="481"/>
        <end position="499"/>
    </location>
</feature>
<feature type="region of interest" description="Disordered" evidence="1">
    <location>
        <begin position="434"/>
        <end position="503"/>
    </location>
</feature>
<feature type="compositionally biased region" description="Acidic residues" evidence="1">
    <location>
        <begin position="1677"/>
        <end position="1695"/>
    </location>
</feature>
<keyword evidence="2" id="KW-1133">Transmembrane helix</keyword>
<feature type="compositionally biased region" description="Basic and acidic residues" evidence="1">
    <location>
        <begin position="1171"/>
        <end position="1203"/>
    </location>
</feature>
<feature type="compositionally biased region" description="Basic and acidic residues" evidence="1">
    <location>
        <begin position="708"/>
        <end position="718"/>
    </location>
</feature>
<keyword evidence="2" id="KW-0472">Membrane</keyword>
<feature type="region of interest" description="Disordered" evidence="1">
    <location>
        <begin position="1609"/>
        <end position="1695"/>
    </location>
</feature>
<reference evidence="3" key="1">
    <citation type="submission" date="2022-08" db="UniProtKB">
        <authorList>
            <consortium name="EnsemblMetazoa"/>
        </authorList>
    </citation>
    <scope>IDENTIFICATION</scope>
    <source>
        <strain evidence="3">05x7-T-G4-1.051#20</strain>
    </source>
</reference>